<dbReference type="Proteomes" id="UP000799429">
    <property type="component" value="Unassembled WGS sequence"/>
</dbReference>
<feature type="compositionally biased region" description="Low complexity" evidence="1">
    <location>
        <begin position="239"/>
        <end position="254"/>
    </location>
</feature>
<feature type="region of interest" description="Disordered" evidence="1">
    <location>
        <begin position="35"/>
        <end position="160"/>
    </location>
</feature>
<keyword evidence="3" id="KW-1185">Reference proteome</keyword>
<evidence type="ECO:0000313" key="2">
    <source>
        <dbReference type="EMBL" id="KAF2838853.1"/>
    </source>
</evidence>
<feature type="compositionally biased region" description="Basic and acidic residues" evidence="1">
    <location>
        <begin position="290"/>
        <end position="301"/>
    </location>
</feature>
<gene>
    <name evidence="2" type="ORF">M501DRAFT_1016934</name>
</gene>
<evidence type="ECO:0000256" key="1">
    <source>
        <dbReference type="SAM" id="MobiDB-lite"/>
    </source>
</evidence>
<accession>A0A9P4SA15</accession>
<feature type="compositionally biased region" description="Polar residues" evidence="1">
    <location>
        <begin position="98"/>
        <end position="129"/>
    </location>
</feature>
<reference evidence="2" key="1">
    <citation type="journal article" date="2020" name="Stud. Mycol.">
        <title>101 Dothideomycetes genomes: a test case for predicting lifestyles and emergence of pathogens.</title>
        <authorList>
            <person name="Haridas S."/>
            <person name="Albert R."/>
            <person name="Binder M."/>
            <person name="Bloem J."/>
            <person name="Labutti K."/>
            <person name="Salamov A."/>
            <person name="Andreopoulos B."/>
            <person name="Baker S."/>
            <person name="Barry K."/>
            <person name="Bills G."/>
            <person name="Bluhm B."/>
            <person name="Cannon C."/>
            <person name="Castanera R."/>
            <person name="Culley D."/>
            <person name="Daum C."/>
            <person name="Ezra D."/>
            <person name="Gonzalez J."/>
            <person name="Henrissat B."/>
            <person name="Kuo A."/>
            <person name="Liang C."/>
            <person name="Lipzen A."/>
            <person name="Lutzoni F."/>
            <person name="Magnuson J."/>
            <person name="Mondo S."/>
            <person name="Nolan M."/>
            <person name="Ohm R."/>
            <person name="Pangilinan J."/>
            <person name="Park H.-J."/>
            <person name="Ramirez L."/>
            <person name="Alfaro M."/>
            <person name="Sun H."/>
            <person name="Tritt A."/>
            <person name="Yoshinaga Y."/>
            <person name="Zwiers L.-H."/>
            <person name="Turgeon B."/>
            <person name="Goodwin S."/>
            <person name="Spatafora J."/>
            <person name="Crous P."/>
            <person name="Grigoriev I."/>
        </authorList>
    </citation>
    <scope>NUCLEOTIDE SEQUENCE</scope>
    <source>
        <strain evidence="2">CBS 101060</strain>
    </source>
</reference>
<sequence length="481" mass="53689">MPSTEQKHPGNWLLRGAQSALFYYVACTPWAEYAGKRRRRRQAKKSREQNGQLQMEQPDLYHQPAPFATNPYWQAEIDAGPGPAPRKSKRSRTNSSRGLTSAGTQGSLESANGSSVNMHFNHNSPSSYSRIGLDGTGVTANSGRIDHQRSEGSSWRIGGNTTRTARSFTASSAGSFVMVPGVSRPPTARTTTRRSISFTNAPVNDLHPPVVSMPLGVEDTRWMIQRPPPPKFMSSKADGAYSNRSRSGSGASSRTHFEPTLRQRVSEKLLEESLRRTQTDESTMVGSEDTLDKQYRKRDMESSSPITSEPHLGEKRSSKSMARTTSERSGDSTESVFYTPGPGYEHQLQVLEGTDAADHAVIPELHRRRSRKVLSTILSSESIPVPVKDSTPFDENFHRTDMRRKEDTNSHQLMVRDSSLNILQDLVDPRALLKSRFVSAPAIEARIKLPPNNSNEDLELYSESEDFWVPRDASLRWSSHF</sequence>
<feature type="compositionally biased region" description="Basic and acidic residues" evidence="1">
    <location>
        <begin position="255"/>
        <end position="279"/>
    </location>
</feature>
<dbReference type="EMBL" id="MU006096">
    <property type="protein sequence ID" value="KAF2838853.1"/>
    <property type="molecule type" value="Genomic_DNA"/>
</dbReference>
<feature type="region of interest" description="Disordered" evidence="1">
    <location>
        <begin position="225"/>
        <end position="343"/>
    </location>
</feature>
<dbReference type="OrthoDB" id="506431at2759"/>
<evidence type="ECO:0000313" key="3">
    <source>
        <dbReference type="Proteomes" id="UP000799429"/>
    </source>
</evidence>
<protein>
    <submittedName>
        <fullName evidence="2">Uncharacterized protein</fullName>
    </submittedName>
</protein>
<dbReference type="AlphaFoldDB" id="A0A9P4SA15"/>
<comment type="caution">
    <text evidence="2">The sequence shown here is derived from an EMBL/GenBank/DDBJ whole genome shotgun (WGS) entry which is preliminary data.</text>
</comment>
<organism evidence="2 3">
    <name type="scientific">Patellaria atrata CBS 101060</name>
    <dbReference type="NCBI Taxonomy" id="1346257"/>
    <lineage>
        <taxon>Eukaryota</taxon>
        <taxon>Fungi</taxon>
        <taxon>Dikarya</taxon>
        <taxon>Ascomycota</taxon>
        <taxon>Pezizomycotina</taxon>
        <taxon>Dothideomycetes</taxon>
        <taxon>Dothideomycetes incertae sedis</taxon>
        <taxon>Patellariales</taxon>
        <taxon>Patellariaceae</taxon>
        <taxon>Patellaria</taxon>
    </lineage>
</organism>
<proteinExistence type="predicted"/>
<name>A0A9P4SA15_9PEZI</name>